<dbReference type="Proteomes" id="UP000230822">
    <property type="component" value="Unassembled WGS sequence"/>
</dbReference>
<sequence length="97" mass="11373">MSGIMANNLTDVLKVLLICDDNIRYQRFAEREKISFSESMKKVEERQNNWFKKLEKIYKRNDFVDPKNYDLIINTSDISSEKVLKKVLLNVTPASIS</sequence>
<dbReference type="Gene3D" id="3.40.50.300">
    <property type="entry name" value="P-loop containing nucleotide triphosphate hydrolases"/>
    <property type="match status" value="1"/>
</dbReference>
<dbReference type="EMBL" id="PFGU01000078">
    <property type="protein sequence ID" value="PIW73152.1"/>
    <property type="molecule type" value="Genomic_DNA"/>
</dbReference>
<dbReference type="Pfam" id="PF13189">
    <property type="entry name" value="Cytidylate_kin2"/>
    <property type="match status" value="1"/>
</dbReference>
<name>A0A2M7IBW8_9BACT</name>
<protein>
    <recommendedName>
        <fullName evidence="3">(d)CMP kinase</fullName>
    </recommendedName>
</protein>
<evidence type="ECO:0000313" key="1">
    <source>
        <dbReference type="EMBL" id="PIW73152.1"/>
    </source>
</evidence>
<proteinExistence type="predicted"/>
<dbReference type="InterPro" id="IPR027417">
    <property type="entry name" value="P-loop_NTPase"/>
</dbReference>
<evidence type="ECO:0008006" key="3">
    <source>
        <dbReference type="Google" id="ProtNLM"/>
    </source>
</evidence>
<evidence type="ECO:0000313" key="2">
    <source>
        <dbReference type="Proteomes" id="UP000230822"/>
    </source>
</evidence>
<reference evidence="2" key="1">
    <citation type="submission" date="2017-09" db="EMBL/GenBank/DDBJ databases">
        <title>Depth-based differentiation of microbial function through sediment-hosted aquifers and enrichment of novel symbionts in the deep terrestrial subsurface.</title>
        <authorList>
            <person name="Probst A.J."/>
            <person name="Ladd B."/>
            <person name="Jarett J.K."/>
            <person name="Geller-Mcgrath D.E."/>
            <person name="Sieber C.M.K."/>
            <person name="Emerson J.B."/>
            <person name="Anantharaman K."/>
            <person name="Thomas B.C."/>
            <person name="Malmstrom R."/>
            <person name="Stieglmeier M."/>
            <person name="Klingl A."/>
            <person name="Woyke T."/>
            <person name="Ryan C.M."/>
            <person name="Banfield J.F."/>
        </authorList>
    </citation>
    <scope>NUCLEOTIDE SEQUENCE [LARGE SCALE GENOMIC DNA]</scope>
</reference>
<accession>A0A2M7IBW8</accession>
<dbReference type="SUPFAM" id="SSF52540">
    <property type="entry name" value="P-loop containing nucleoside triphosphate hydrolases"/>
    <property type="match status" value="1"/>
</dbReference>
<comment type="caution">
    <text evidence="1">The sequence shown here is derived from an EMBL/GenBank/DDBJ whole genome shotgun (WGS) entry which is preliminary data.</text>
</comment>
<dbReference type="AlphaFoldDB" id="A0A2M7IBW8"/>
<gene>
    <name evidence="1" type="ORF">CO005_03005</name>
</gene>
<organism evidence="1 2">
    <name type="scientific">Candidatus Roizmanbacteria bacterium CG_4_8_14_3_um_filter_34_9</name>
    <dbReference type="NCBI Taxonomy" id="1974832"/>
    <lineage>
        <taxon>Bacteria</taxon>
        <taxon>Candidatus Roizmaniibacteriota</taxon>
    </lineage>
</organism>